<evidence type="ECO:0000313" key="1">
    <source>
        <dbReference type="EMBL" id="KAF9475333.1"/>
    </source>
</evidence>
<evidence type="ECO:0000313" key="2">
    <source>
        <dbReference type="Proteomes" id="UP000807469"/>
    </source>
</evidence>
<accession>A0A9P5YUF3</accession>
<gene>
    <name evidence="1" type="ORF">BDN70DRAFT_898224</name>
</gene>
<comment type="caution">
    <text evidence="1">The sequence shown here is derived from an EMBL/GenBank/DDBJ whole genome shotgun (WGS) entry which is preliminary data.</text>
</comment>
<proteinExistence type="predicted"/>
<dbReference type="Proteomes" id="UP000807469">
    <property type="component" value="Unassembled WGS sequence"/>
</dbReference>
<reference evidence="1" key="1">
    <citation type="submission" date="2020-11" db="EMBL/GenBank/DDBJ databases">
        <authorList>
            <consortium name="DOE Joint Genome Institute"/>
            <person name="Ahrendt S."/>
            <person name="Riley R."/>
            <person name="Andreopoulos W."/>
            <person name="Labutti K."/>
            <person name="Pangilinan J."/>
            <person name="Ruiz-Duenas F.J."/>
            <person name="Barrasa J.M."/>
            <person name="Sanchez-Garcia M."/>
            <person name="Camarero S."/>
            <person name="Miyauchi S."/>
            <person name="Serrano A."/>
            <person name="Linde D."/>
            <person name="Babiker R."/>
            <person name="Drula E."/>
            <person name="Ayuso-Fernandez I."/>
            <person name="Pacheco R."/>
            <person name="Padilla G."/>
            <person name="Ferreira P."/>
            <person name="Barriuso J."/>
            <person name="Kellner H."/>
            <person name="Castanera R."/>
            <person name="Alfaro M."/>
            <person name="Ramirez L."/>
            <person name="Pisabarro A.G."/>
            <person name="Kuo A."/>
            <person name="Tritt A."/>
            <person name="Lipzen A."/>
            <person name="He G."/>
            <person name="Yan M."/>
            <person name="Ng V."/>
            <person name="Cullen D."/>
            <person name="Martin F."/>
            <person name="Rosso M.-N."/>
            <person name="Henrissat B."/>
            <person name="Hibbett D."/>
            <person name="Martinez A.T."/>
            <person name="Grigoriev I.V."/>
        </authorList>
    </citation>
    <scope>NUCLEOTIDE SEQUENCE</scope>
    <source>
        <strain evidence="1">CIRM-BRFM 674</strain>
    </source>
</reference>
<sequence length="179" mass="20254">MAFSKRKRVNLRNSGLEKVQGAYRARKGKENRLLLIGITTTQNGRFEDGTEQEFYYPEGHEHAGIFKGMANILEERGYTGCVGTNGLPAEYPTFKCAVGATACCCHRIFYNEPDFVNFPSLLEIECSARGFQVLFLPKFHCELNFIEQCWGYAKTTYRKYPASSREANLESSTGMFALL</sequence>
<protein>
    <submittedName>
        <fullName evidence="1">Uncharacterized protein</fullName>
    </submittedName>
</protein>
<organism evidence="1 2">
    <name type="scientific">Pholiota conissans</name>
    <dbReference type="NCBI Taxonomy" id="109636"/>
    <lineage>
        <taxon>Eukaryota</taxon>
        <taxon>Fungi</taxon>
        <taxon>Dikarya</taxon>
        <taxon>Basidiomycota</taxon>
        <taxon>Agaricomycotina</taxon>
        <taxon>Agaricomycetes</taxon>
        <taxon>Agaricomycetidae</taxon>
        <taxon>Agaricales</taxon>
        <taxon>Agaricineae</taxon>
        <taxon>Strophariaceae</taxon>
        <taxon>Pholiota</taxon>
    </lineage>
</organism>
<dbReference type="Gene3D" id="3.30.420.10">
    <property type="entry name" value="Ribonuclease H-like superfamily/Ribonuclease H"/>
    <property type="match status" value="1"/>
</dbReference>
<dbReference type="AlphaFoldDB" id="A0A9P5YUF3"/>
<dbReference type="GO" id="GO:0003676">
    <property type="term" value="F:nucleic acid binding"/>
    <property type="evidence" value="ECO:0007669"/>
    <property type="project" value="InterPro"/>
</dbReference>
<dbReference type="PANTHER" id="PTHR35871:SF1">
    <property type="entry name" value="CXC1-LIKE CYSTEINE CLUSTER ASSOCIATED WITH KDZ TRANSPOSASES DOMAIN-CONTAINING PROTEIN"/>
    <property type="match status" value="1"/>
</dbReference>
<keyword evidence="2" id="KW-1185">Reference proteome</keyword>
<name>A0A9P5YUF3_9AGAR</name>
<dbReference type="InterPro" id="IPR036397">
    <property type="entry name" value="RNaseH_sf"/>
</dbReference>
<dbReference type="OrthoDB" id="2416294at2759"/>
<dbReference type="PANTHER" id="PTHR35871">
    <property type="entry name" value="EXPRESSED PROTEIN"/>
    <property type="match status" value="1"/>
</dbReference>
<dbReference type="EMBL" id="MU155336">
    <property type="protein sequence ID" value="KAF9475333.1"/>
    <property type="molecule type" value="Genomic_DNA"/>
</dbReference>